<evidence type="ECO:0000256" key="4">
    <source>
        <dbReference type="ARBA" id="ARBA00022702"/>
    </source>
</evidence>
<feature type="chain" id="PRO_5010258174" evidence="9">
    <location>
        <begin position="26"/>
        <end position="90"/>
    </location>
</feature>
<dbReference type="InterPro" id="IPR008801">
    <property type="entry name" value="RALF"/>
</dbReference>
<comment type="similarity">
    <text evidence="2">Belongs to the plant rapid alkalinization factor (RALF) family.</text>
</comment>
<feature type="signal peptide" evidence="9">
    <location>
        <begin position="1"/>
        <end position="25"/>
    </location>
</feature>
<keyword evidence="5 9" id="KW-0732">Signal</keyword>
<dbReference type="OrthoDB" id="996879at2759"/>
<keyword evidence="4" id="KW-0372">Hormone</keyword>
<gene>
    <name evidence="10" type="ORF">CCACVL1_24990</name>
</gene>
<comment type="subcellular location">
    <subcellularLocation>
        <location evidence="1">Secreted</location>
    </subcellularLocation>
</comment>
<reference evidence="10 11" key="1">
    <citation type="submission" date="2013-09" db="EMBL/GenBank/DDBJ databases">
        <title>Corchorus capsularis genome sequencing.</title>
        <authorList>
            <person name="Alam M."/>
            <person name="Haque M.S."/>
            <person name="Islam M.S."/>
            <person name="Emdad E.M."/>
            <person name="Islam M.M."/>
            <person name="Ahmed B."/>
            <person name="Halim A."/>
            <person name="Hossen Q.M.M."/>
            <person name="Hossain M.Z."/>
            <person name="Ahmed R."/>
            <person name="Khan M.M."/>
            <person name="Islam R."/>
            <person name="Rashid M.M."/>
            <person name="Khan S.A."/>
            <person name="Rahman M.S."/>
            <person name="Alam M."/>
        </authorList>
    </citation>
    <scope>NUCLEOTIDE SEQUENCE [LARGE SCALE GENOMIC DNA]</scope>
    <source>
        <strain evidence="11">cv. CVL-1</strain>
        <tissue evidence="10">Whole seedling</tissue>
    </source>
</reference>
<feature type="region of interest" description="Disordered" evidence="8">
    <location>
        <begin position="36"/>
        <end position="69"/>
    </location>
</feature>
<evidence type="ECO:0000256" key="9">
    <source>
        <dbReference type="SAM" id="SignalP"/>
    </source>
</evidence>
<evidence type="ECO:0000313" key="10">
    <source>
        <dbReference type="EMBL" id="OMO59226.1"/>
    </source>
</evidence>
<dbReference type="Pfam" id="PF05498">
    <property type="entry name" value="RALF"/>
    <property type="match status" value="1"/>
</dbReference>
<dbReference type="AlphaFoldDB" id="A0A1R3GME5"/>
<evidence type="ECO:0000256" key="2">
    <source>
        <dbReference type="ARBA" id="ARBA00009178"/>
    </source>
</evidence>
<dbReference type="Proteomes" id="UP000188268">
    <property type="component" value="Unassembled WGS sequence"/>
</dbReference>
<keyword evidence="11" id="KW-1185">Reference proteome</keyword>
<evidence type="ECO:0000256" key="1">
    <source>
        <dbReference type="ARBA" id="ARBA00004613"/>
    </source>
</evidence>
<organism evidence="10 11">
    <name type="scientific">Corchorus capsularis</name>
    <name type="common">Jute</name>
    <dbReference type="NCBI Taxonomy" id="210143"/>
    <lineage>
        <taxon>Eukaryota</taxon>
        <taxon>Viridiplantae</taxon>
        <taxon>Streptophyta</taxon>
        <taxon>Embryophyta</taxon>
        <taxon>Tracheophyta</taxon>
        <taxon>Spermatophyta</taxon>
        <taxon>Magnoliopsida</taxon>
        <taxon>eudicotyledons</taxon>
        <taxon>Gunneridae</taxon>
        <taxon>Pentapetalae</taxon>
        <taxon>rosids</taxon>
        <taxon>malvids</taxon>
        <taxon>Malvales</taxon>
        <taxon>Malvaceae</taxon>
        <taxon>Grewioideae</taxon>
        <taxon>Apeibeae</taxon>
        <taxon>Corchorus</taxon>
    </lineage>
</organism>
<evidence type="ECO:0000256" key="6">
    <source>
        <dbReference type="ARBA" id="ARBA00023157"/>
    </source>
</evidence>
<evidence type="ECO:0000256" key="3">
    <source>
        <dbReference type="ARBA" id="ARBA00022525"/>
    </source>
</evidence>
<dbReference type="PANTHER" id="PTHR34270">
    <property type="entry name" value="PROTEIN RALF-LIKE 15-RELATED"/>
    <property type="match status" value="1"/>
</dbReference>
<feature type="compositionally biased region" description="Polar residues" evidence="8">
    <location>
        <begin position="36"/>
        <end position="45"/>
    </location>
</feature>
<dbReference type="EMBL" id="AWWV01014007">
    <property type="protein sequence ID" value="OMO59226.1"/>
    <property type="molecule type" value="Genomic_DNA"/>
</dbReference>
<sequence length="90" mass="9715">MAALLKLVACLCVIVLYLTSSAVQARGINYSTIGKTTPPCSTNQPEKCVTHRPPANQQKRPCNPGDRCRNGKVRDAGRIRISLGHVLDTA</sequence>
<dbReference type="Gramene" id="OMO59226">
    <property type="protein sequence ID" value="OMO59226"/>
    <property type="gene ID" value="CCACVL1_24990"/>
</dbReference>
<protein>
    <submittedName>
        <fullName evidence="10">Rapid alkalinization factor (RALF) family protein</fullName>
    </submittedName>
</protein>
<accession>A0A1R3GME5</accession>
<comment type="function">
    <text evidence="7">Cell signaling peptide that may regulate plant stress, growth, and development. Mediates a rapid alkalinization of extracellular space by mediating a transient increase in the cytoplasmic Ca(2+) concentration leading to a calcium-dependent signaling events through a cell surface receptor and a concomitant activation of some intracellular mitogen-activated protein kinases.</text>
</comment>
<dbReference type="GO" id="GO:0005179">
    <property type="term" value="F:hormone activity"/>
    <property type="evidence" value="ECO:0007669"/>
    <property type="project" value="UniProtKB-KW"/>
</dbReference>
<evidence type="ECO:0000256" key="8">
    <source>
        <dbReference type="SAM" id="MobiDB-lite"/>
    </source>
</evidence>
<evidence type="ECO:0000256" key="5">
    <source>
        <dbReference type="ARBA" id="ARBA00022729"/>
    </source>
</evidence>
<evidence type="ECO:0000313" key="11">
    <source>
        <dbReference type="Proteomes" id="UP000188268"/>
    </source>
</evidence>
<comment type="caution">
    <text evidence="10">The sequence shown here is derived from an EMBL/GenBank/DDBJ whole genome shotgun (WGS) entry which is preliminary data.</text>
</comment>
<dbReference type="GO" id="GO:0005576">
    <property type="term" value="C:extracellular region"/>
    <property type="evidence" value="ECO:0007669"/>
    <property type="project" value="UniProtKB-SubCell"/>
</dbReference>
<name>A0A1R3GME5_COCAP</name>
<keyword evidence="3" id="KW-0964">Secreted</keyword>
<keyword evidence="6" id="KW-1015">Disulfide bond</keyword>
<evidence type="ECO:0000256" key="7">
    <source>
        <dbReference type="ARBA" id="ARBA00037228"/>
    </source>
</evidence>
<dbReference type="PANTHER" id="PTHR34270:SF3">
    <property type="entry name" value="PROTEIN RALF-LIKE 16-RELATED"/>
    <property type="match status" value="1"/>
</dbReference>
<dbReference type="GO" id="GO:0040008">
    <property type="term" value="P:regulation of growth"/>
    <property type="evidence" value="ECO:0007669"/>
    <property type="project" value="UniProtKB-ARBA"/>
</dbReference>
<proteinExistence type="inferred from homology"/>